<dbReference type="WBParaSite" id="Gr19_v10_g74.t1">
    <property type="protein sequence ID" value="Gr19_v10_g74.t1"/>
    <property type="gene ID" value="Gr19_v10_g74"/>
</dbReference>
<dbReference type="AlphaFoldDB" id="A0A914I788"/>
<name>A0A914I788_GLORO</name>
<proteinExistence type="predicted"/>
<evidence type="ECO:0000313" key="2">
    <source>
        <dbReference type="WBParaSite" id="Gr19_v10_g74.t1"/>
    </source>
</evidence>
<evidence type="ECO:0000313" key="1">
    <source>
        <dbReference type="Proteomes" id="UP000887572"/>
    </source>
</evidence>
<keyword evidence="1" id="KW-1185">Reference proteome</keyword>
<reference evidence="2" key="1">
    <citation type="submission" date="2022-11" db="UniProtKB">
        <authorList>
            <consortium name="WormBaseParasite"/>
        </authorList>
    </citation>
    <scope>IDENTIFICATION</scope>
</reference>
<sequence length="87" mass="9483">MISCCSRVGIASETLCHCHPEHPAAEETGAVVAARCLIIMRNGCLAAADHAALIHCRPRRLPLRRLHLRFALRWVRTAPPLACPVPG</sequence>
<accession>A0A914I788</accession>
<organism evidence="1 2">
    <name type="scientific">Globodera rostochiensis</name>
    <name type="common">Golden nematode worm</name>
    <name type="synonym">Heterodera rostochiensis</name>
    <dbReference type="NCBI Taxonomy" id="31243"/>
    <lineage>
        <taxon>Eukaryota</taxon>
        <taxon>Metazoa</taxon>
        <taxon>Ecdysozoa</taxon>
        <taxon>Nematoda</taxon>
        <taxon>Chromadorea</taxon>
        <taxon>Rhabditida</taxon>
        <taxon>Tylenchina</taxon>
        <taxon>Tylenchomorpha</taxon>
        <taxon>Tylenchoidea</taxon>
        <taxon>Heteroderidae</taxon>
        <taxon>Heteroderinae</taxon>
        <taxon>Globodera</taxon>
    </lineage>
</organism>
<protein>
    <submittedName>
        <fullName evidence="2">Uncharacterized protein</fullName>
    </submittedName>
</protein>
<dbReference type="Proteomes" id="UP000887572">
    <property type="component" value="Unplaced"/>
</dbReference>